<comment type="similarity">
    <text evidence="2">Belongs to the CcmC/CycZ/HelC family.</text>
</comment>
<dbReference type="InterPro" id="IPR045062">
    <property type="entry name" value="Cyt_c_biogenesis_CcsA/CcmC"/>
</dbReference>
<evidence type="ECO:0000256" key="6">
    <source>
        <dbReference type="ARBA" id="ARBA00022989"/>
    </source>
</evidence>
<dbReference type="AlphaFoldDB" id="A0A402AG96"/>
<dbReference type="InterPro" id="IPR002541">
    <property type="entry name" value="Cyt_c_assembly"/>
</dbReference>
<feature type="transmembrane region" description="Helical" evidence="9">
    <location>
        <begin position="206"/>
        <end position="226"/>
    </location>
</feature>
<evidence type="ECO:0000256" key="3">
    <source>
        <dbReference type="ARBA" id="ARBA00016463"/>
    </source>
</evidence>
<dbReference type="PANTHER" id="PTHR30071:SF1">
    <property type="entry name" value="CYTOCHROME B_B6 PROTEIN-RELATED"/>
    <property type="match status" value="1"/>
</dbReference>
<dbReference type="OrthoDB" id="9814290at2"/>
<dbReference type="Proteomes" id="UP000287188">
    <property type="component" value="Unassembled WGS sequence"/>
</dbReference>
<evidence type="ECO:0000256" key="1">
    <source>
        <dbReference type="ARBA" id="ARBA00004141"/>
    </source>
</evidence>
<organism evidence="11 12">
    <name type="scientific">Dictyobacter kobayashii</name>
    <dbReference type="NCBI Taxonomy" id="2014872"/>
    <lineage>
        <taxon>Bacteria</taxon>
        <taxon>Bacillati</taxon>
        <taxon>Chloroflexota</taxon>
        <taxon>Ktedonobacteria</taxon>
        <taxon>Ktedonobacterales</taxon>
        <taxon>Dictyobacteraceae</taxon>
        <taxon>Dictyobacter</taxon>
    </lineage>
</organism>
<dbReference type="GO" id="GO:0005886">
    <property type="term" value="C:plasma membrane"/>
    <property type="evidence" value="ECO:0007669"/>
    <property type="project" value="TreeGrafter"/>
</dbReference>
<keyword evidence="5" id="KW-0201">Cytochrome c-type biogenesis</keyword>
<protein>
    <recommendedName>
        <fullName evidence="3">Heme exporter protein C</fullName>
    </recommendedName>
</protein>
<accession>A0A402AG96</accession>
<dbReference type="GO" id="GO:0017004">
    <property type="term" value="P:cytochrome complex assembly"/>
    <property type="evidence" value="ECO:0007669"/>
    <property type="project" value="UniProtKB-KW"/>
</dbReference>
<reference evidence="12" key="1">
    <citation type="submission" date="2018-12" db="EMBL/GenBank/DDBJ databases">
        <title>Tengunoibacter tsumagoiensis gen. nov., sp. nov., Dictyobacter kobayashii sp. nov., D. alpinus sp. nov., and D. joshuensis sp. nov. and description of Dictyobacteraceae fam. nov. within the order Ktedonobacterales isolated from Tengu-no-mugimeshi.</title>
        <authorList>
            <person name="Wang C.M."/>
            <person name="Zheng Y."/>
            <person name="Sakai Y."/>
            <person name="Toyoda A."/>
            <person name="Minakuchi Y."/>
            <person name="Abe K."/>
            <person name="Yokota A."/>
            <person name="Yabe S."/>
        </authorList>
    </citation>
    <scope>NUCLEOTIDE SEQUENCE [LARGE SCALE GENOMIC DNA]</scope>
    <source>
        <strain evidence="12">Uno11</strain>
    </source>
</reference>
<feature type="transmembrane region" description="Helical" evidence="9">
    <location>
        <begin position="104"/>
        <end position="124"/>
    </location>
</feature>
<evidence type="ECO:0000313" key="12">
    <source>
        <dbReference type="Proteomes" id="UP000287188"/>
    </source>
</evidence>
<feature type="transmembrane region" description="Helical" evidence="9">
    <location>
        <begin position="27"/>
        <end position="52"/>
    </location>
</feature>
<evidence type="ECO:0000256" key="9">
    <source>
        <dbReference type="SAM" id="Phobius"/>
    </source>
</evidence>
<evidence type="ECO:0000256" key="7">
    <source>
        <dbReference type="ARBA" id="ARBA00023136"/>
    </source>
</evidence>
<comment type="caution">
    <text evidence="11">The sequence shown here is derived from an EMBL/GenBank/DDBJ whole genome shotgun (WGS) entry which is preliminary data.</text>
</comment>
<feature type="domain" description="Cytochrome c assembly protein" evidence="10">
    <location>
        <begin position="39"/>
        <end position="191"/>
    </location>
</feature>
<evidence type="ECO:0000259" key="10">
    <source>
        <dbReference type="Pfam" id="PF01578"/>
    </source>
</evidence>
<dbReference type="EMBL" id="BIFS01000001">
    <property type="protein sequence ID" value="GCE18074.1"/>
    <property type="molecule type" value="Genomic_DNA"/>
</dbReference>
<keyword evidence="12" id="KW-1185">Reference proteome</keyword>
<comment type="subcellular location">
    <subcellularLocation>
        <location evidence="1">Membrane</location>
        <topology evidence="1">Multi-pass membrane protein</topology>
    </subcellularLocation>
</comment>
<sequence>MALVNQITGTEGQPAATRQSASSGGRWPLASLILGGLTALTLVLALWMIFFYTPVDALQGETQRIFYFHVPTAWVGMLSFIIVAVTGIIYLFKPDARLDWLARAAAEVGVVFLTITLILGAVWGKPIWGAWWVWDAKLTATLILWFMYVGYLMLRSYMGQTSEGARAGAVIGIIGAIDVPIIYLSVNWWRGQHPVPQVGVQGALPPQATITLMVALVAITLLYAFMMVQAYQLQRLQALAQQLRAIVE</sequence>
<dbReference type="GO" id="GO:0020037">
    <property type="term" value="F:heme binding"/>
    <property type="evidence" value="ECO:0007669"/>
    <property type="project" value="InterPro"/>
</dbReference>
<evidence type="ECO:0000256" key="8">
    <source>
        <dbReference type="SAM" id="MobiDB-lite"/>
    </source>
</evidence>
<dbReference type="GO" id="GO:0015232">
    <property type="term" value="F:heme transmembrane transporter activity"/>
    <property type="evidence" value="ECO:0007669"/>
    <property type="project" value="InterPro"/>
</dbReference>
<name>A0A402AG96_9CHLR</name>
<gene>
    <name evidence="11" type="ORF">KDK_18740</name>
</gene>
<feature type="transmembrane region" description="Helical" evidence="9">
    <location>
        <begin position="136"/>
        <end position="154"/>
    </location>
</feature>
<dbReference type="Pfam" id="PF01578">
    <property type="entry name" value="Cytochrom_C_asm"/>
    <property type="match status" value="1"/>
</dbReference>
<dbReference type="RefSeq" id="WP_126549668.1">
    <property type="nucleotide sequence ID" value="NZ_BIFS01000001.1"/>
</dbReference>
<keyword evidence="7 9" id="KW-0472">Membrane</keyword>
<evidence type="ECO:0000256" key="5">
    <source>
        <dbReference type="ARBA" id="ARBA00022748"/>
    </source>
</evidence>
<evidence type="ECO:0000313" key="11">
    <source>
        <dbReference type="EMBL" id="GCE18074.1"/>
    </source>
</evidence>
<dbReference type="InterPro" id="IPR003557">
    <property type="entry name" value="Cyt_c_biogenesis_CcmC"/>
</dbReference>
<dbReference type="PANTHER" id="PTHR30071">
    <property type="entry name" value="HEME EXPORTER PROTEIN C"/>
    <property type="match status" value="1"/>
</dbReference>
<feature type="region of interest" description="Disordered" evidence="8">
    <location>
        <begin position="1"/>
        <end position="23"/>
    </location>
</feature>
<dbReference type="PRINTS" id="PR01386">
    <property type="entry name" value="CCMCBIOGNSIS"/>
</dbReference>
<evidence type="ECO:0000256" key="2">
    <source>
        <dbReference type="ARBA" id="ARBA00005840"/>
    </source>
</evidence>
<feature type="transmembrane region" description="Helical" evidence="9">
    <location>
        <begin position="166"/>
        <end position="186"/>
    </location>
</feature>
<evidence type="ECO:0000256" key="4">
    <source>
        <dbReference type="ARBA" id="ARBA00022692"/>
    </source>
</evidence>
<proteinExistence type="inferred from homology"/>
<keyword evidence="6 9" id="KW-1133">Transmembrane helix</keyword>
<feature type="transmembrane region" description="Helical" evidence="9">
    <location>
        <begin position="72"/>
        <end position="92"/>
    </location>
</feature>
<keyword evidence="4 9" id="KW-0812">Transmembrane</keyword>